<evidence type="ECO:0000313" key="6">
    <source>
        <dbReference type="Proteomes" id="UP000639772"/>
    </source>
</evidence>
<dbReference type="PANTHER" id="PTHR15157">
    <property type="entry name" value="UV RADIATION RESISTANCE-ASSOCIATED GENE PROTEIN"/>
    <property type="match status" value="1"/>
</dbReference>
<evidence type="ECO:0000313" key="4">
    <source>
        <dbReference type="EMBL" id="KAG0471825.1"/>
    </source>
</evidence>
<name>A0A835QC23_VANPL</name>
<feature type="region of interest" description="Disordered" evidence="1">
    <location>
        <begin position="203"/>
        <end position="230"/>
    </location>
</feature>
<dbReference type="GO" id="GO:0000323">
    <property type="term" value="C:lytic vacuole"/>
    <property type="evidence" value="ECO:0007669"/>
    <property type="project" value="TreeGrafter"/>
</dbReference>
<reference evidence="5 6" key="1">
    <citation type="journal article" date="2020" name="Nat. Food">
        <title>A phased Vanilla planifolia genome enables genetic improvement of flavour and production.</title>
        <authorList>
            <person name="Hasing T."/>
            <person name="Tang H."/>
            <person name="Brym M."/>
            <person name="Khazi F."/>
            <person name="Huang T."/>
            <person name="Chambers A.H."/>
        </authorList>
    </citation>
    <scope>NUCLEOTIDE SEQUENCE [LARGE SCALE GENOMIC DNA]</scope>
    <source>
        <tissue evidence="3">Leaf</tissue>
    </source>
</reference>
<feature type="transmembrane region" description="Helical" evidence="2">
    <location>
        <begin position="260"/>
        <end position="279"/>
    </location>
</feature>
<feature type="compositionally biased region" description="Polar residues" evidence="1">
    <location>
        <begin position="204"/>
        <end position="230"/>
    </location>
</feature>
<evidence type="ECO:0000313" key="3">
    <source>
        <dbReference type="EMBL" id="KAG0470361.1"/>
    </source>
</evidence>
<proteinExistence type="predicted"/>
<keyword evidence="2" id="KW-0812">Transmembrane</keyword>
<dbReference type="EMBL" id="JADCNM010000008">
    <property type="protein sequence ID" value="KAG0471825.1"/>
    <property type="molecule type" value="Genomic_DNA"/>
</dbReference>
<dbReference type="GO" id="GO:0005768">
    <property type="term" value="C:endosome"/>
    <property type="evidence" value="ECO:0007669"/>
    <property type="project" value="TreeGrafter"/>
</dbReference>
<dbReference type="Proteomes" id="UP000636800">
    <property type="component" value="Unassembled WGS sequence"/>
</dbReference>
<dbReference type="GO" id="GO:0000149">
    <property type="term" value="F:SNARE binding"/>
    <property type="evidence" value="ECO:0007669"/>
    <property type="project" value="TreeGrafter"/>
</dbReference>
<evidence type="ECO:0008006" key="7">
    <source>
        <dbReference type="Google" id="ProtNLM"/>
    </source>
</evidence>
<organism evidence="3 5">
    <name type="scientific">Vanilla planifolia</name>
    <name type="common">Vanilla</name>
    <dbReference type="NCBI Taxonomy" id="51239"/>
    <lineage>
        <taxon>Eukaryota</taxon>
        <taxon>Viridiplantae</taxon>
        <taxon>Streptophyta</taxon>
        <taxon>Embryophyta</taxon>
        <taxon>Tracheophyta</taxon>
        <taxon>Spermatophyta</taxon>
        <taxon>Magnoliopsida</taxon>
        <taxon>Liliopsida</taxon>
        <taxon>Asparagales</taxon>
        <taxon>Orchidaceae</taxon>
        <taxon>Vanilloideae</taxon>
        <taxon>Vanilleae</taxon>
        <taxon>Vanilla</taxon>
    </lineage>
</organism>
<dbReference type="PANTHER" id="PTHR15157:SF24">
    <property type="entry name" value="VACUOLAR PROTEIN SORTING 38"/>
    <property type="match status" value="1"/>
</dbReference>
<accession>A0A835QC23</accession>
<evidence type="ECO:0000256" key="1">
    <source>
        <dbReference type="SAM" id="MobiDB-lite"/>
    </source>
</evidence>
<evidence type="ECO:0000256" key="2">
    <source>
        <dbReference type="SAM" id="Phobius"/>
    </source>
</evidence>
<dbReference type="GO" id="GO:0035493">
    <property type="term" value="P:SNARE complex assembly"/>
    <property type="evidence" value="ECO:0007669"/>
    <property type="project" value="TreeGrafter"/>
</dbReference>
<keyword evidence="2" id="KW-0472">Membrane</keyword>
<keyword evidence="2" id="KW-1133">Transmembrane helix</keyword>
<evidence type="ECO:0000313" key="5">
    <source>
        <dbReference type="Proteomes" id="UP000636800"/>
    </source>
</evidence>
<dbReference type="OrthoDB" id="72772at2759"/>
<dbReference type="Proteomes" id="UP000639772">
    <property type="component" value="Unassembled WGS sequence"/>
</dbReference>
<keyword evidence="5" id="KW-1185">Reference proteome</keyword>
<dbReference type="AlphaFoldDB" id="A0A835QC23"/>
<comment type="caution">
    <text evidence="3">The sequence shown here is derived from an EMBL/GenBank/DDBJ whole genome shotgun (WGS) entry which is preliminary data.</text>
</comment>
<sequence>MMESKRMAEVDSEIGLIEESVGDSLLGEEIIGCENPKVIEWEELQQELARLCSLSSALKKASEHKESLSQRIVSVIEVRQKFLAQSNELDDMTRKLEARKLAMGDTMMQMKETMEDVKSKTELLGGALRSLLVASKKVYAAHEQLKEARRQLSGEVGYGNSKRLQKMLRMRQQHMIAQVNLIYPVRSLNEPISREMLDIHSAGDISSETQSSSADTTETPTDTSRPPPASSFTILNQQLTALPLKKASFFADKKEIQRSAVVLGYVAHAVTLIASYMYVPLRYPLRLGGSHSYIQDYAPSVEAGSSDSVVGPLVRTSPKPTEFPLFIEGQDSTRAAYAIFLLNKDLEQLLNFFGAESLGPRHVLANLNKLMEMIRCRDFLDK</sequence>
<protein>
    <recommendedName>
        <fullName evidence="7">UV radiation resistance-associated gene protein</fullName>
    </recommendedName>
</protein>
<dbReference type="EMBL" id="JADCNL010000008">
    <property type="protein sequence ID" value="KAG0470361.1"/>
    <property type="molecule type" value="Genomic_DNA"/>
</dbReference>
<gene>
    <name evidence="4" type="ORF">HPP92_016371</name>
    <name evidence="3" type="ORF">HPP92_017061</name>
</gene>